<dbReference type="Proteomes" id="UP000008792">
    <property type="component" value="Unassembled WGS sequence"/>
</dbReference>
<dbReference type="HOGENOM" id="CLU_1919261_0_0_1"/>
<protein>
    <submittedName>
        <fullName evidence="1">Uncharacterized protein</fullName>
    </submittedName>
</protein>
<dbReference type="EMBL" id="CH940647">
    <property type="protein sequence ID" value="EDW69569.2"/>
    <property type="molecule type" value="Genomic_DNA"/>
</dbReference>
<reference evidence="1 2" key="1">
    <citation type="journal article" date="2007" name="Nature">
        <title>Evolution of genes and genomes on the Drosophila phylogeny.</title>
        <authorList>
            <consortium name="Drosophila 12 Genomes Consortium"/>
            <person name="Clark A.G."/>
            <person name="Eisen M.B."/>
            <person name="Smith D.R."/>
            <person name="Bergman C.M."/>
            <person name="Oliver B."/>
            <person name="Markow T.A."/>
            <person name="Kaufman T.C."/>
            <person name="Kellis M."/>
            <person name="Gelbart W."/>
            <person name="Iyer V.N."/>
            <person name="Pollard D.A."/>
            <person name="Sackton T.B."/>
            <person name="Larracuente A.M."/>
            <person name="Singh N.D."/>
            <person name="Abad J.P."/>
            <person name="Abt D.N."/>
            <person name="Adryan B."/>
            <person name="Aguade M."/>
            <person name="Akashi H."/>
            <person name="Anderson W.W."/>
            <person name="Aquadro C.F."/>
            <person name="Ardell D.H."/>
            <person name="Arguello R."/>
            <person name="Artieri C.G."/>
            <person name="Barbash D.A."/>
            <person name="Barker D."/>
            <person name="Barsanti P."/>
            <person name="Batterham P."/>
            <person name="Batzoglou S."/>
            <person name="Begun D."/>
            <person name="Bhutkar A."/>
            <person name="Blanco E."/>
            <person name="Bosak S.A."/>
            <person name="Bradley R.K."/>
            <person name="Brand A.D."/>
            <person name="Brent M.R."/>
            <person name="Brooks A.N."/>
            <person name="Brown R.H."/>
            <person name="Butlin R.K."/>
            <person name="Caggese C."/>
            <person name="Calvi B.R."/>
            <person name="Bernardo de Carvalho A."/>
            <person name="Caspi A."/>
            <person name="Castrezana S."/>
            <person name="Celniker S.E."/>
            <person name="Chang J.L."/>
            <person name="Chapple C."/>
            <person name="Chatterji S."/>
            <person name="Chinwalla A."/>
            <person name="Civetta A."/>
            <person name="Clifton S.W."/>
            <person name="Comeron J.M."/>
            <person name="Costello J.C."/>
            <person name="Coyne J.A."/>
            <person name="Daub J."/>
            <person name="David R.G."/>
            <person name="Delcher A.L."/>
            <person name="Delehaunty K."/>
            <person name="Do C.B."/>
            <person name="Ebling H."/>
            <person name="Edwards K."/>
            <person name="Eickbush T."/>
            <person name="Evans J.D."/>
            <person name="Filipski A."/>
            <person name="Findeiss S."/>
            <person name="Freyhult E."/>
            <person name="Fulton L."/>
            <person name="Fulton R."/>
            <person name="Garcia A.C."/>
            <person name="Gardiner A."/>
            <person name="Garfield D.A."/>
            <person name="Garvin B.E."/>
            <person name="Gibson G."/>
            <person name="Gilbert D."/>
            <person name="Gnerre S."/>
            <person name="Godfrey J."/>
            <person name="Good R."/>
            <person name="Gotea V."/>
            <person name="Gravely B."/>
            <person name="Greenberg A.J."/>
            <person name="Griffiths-Jones S."/>
            <person name="Gross S."/>
            <person name="Guigo R."/>
            <person name="Gustafson E.A."/>
            <person name="Haerty W."/>
            <person name="Hahn M.W."/>
            <person name="Halligan D.L."/>
            <person name="Halpern A.L."/>
            <person name="Halter G.M."/>
            <person name="Han M.V."/>
            <person name="Heger A."/>
            <person name="Hillier L."/>
            <person name="Hinrichs A.S."/>
            <person name="Holmes I."/>
            <person name="Hoskins R.A."/>
            <person name="Hubisz M.J."/>
            <person name="Hultmark D."/>
            <person name="Huntley M.A."/>
            <person name="Jaffe D.B."/>
            <person name="Jagadeeshan S."/>
            <person name="Jeck W.R."/>
            <person name="Johnson J."/>
            <person name="Jones C.D."/>
            <person name="Jordan W.C."/>
            <person name="Karpen G.H."/>
            <person name="Kataoka E."/>
            <person name="Keightley P.D."/>
            <person name="Kheradpour P."/>
            <person name="Kirkness E.F."/>
            <person name="Koerich L.B."/>
            <person name="Kristiansen K."/>
            <person name="Kudrna D."/>
            <person name="Kulathinal R.J."/>
            <person name="Kumar S."/>
            <person name="Kwok R."/>
            <person name="Lander E."/>
            <person name="Langley C.H."/>
            <person name="Lapoint R."/>
            <person name="Lazzaro B.P."/>
            <person name="Lee S.J."/>
            <person name="Levesque L."/>
            <person name="Li R."/>
            <person name="Lin C.F."/>
            <person name="Lin M.F."/>
            <person name="Lindblad-Toh K."/>
            <person name="Llopart A."/>
            <person name="Long M."/>
            <person name="Low L."/>
            <person name="Lozovsky E."/>
            <person name="Lu J."/>
            <person name="Luo M."/>
            <person name="Machado C.A."/>
            <person name="Makalowski W."/>
            <person name="Marzo M."/>
            <person name="Matsuda M."/>
            <person name="Matzkin L."/>
            <person name="McAllister B."/>
            <person name="McBride C.S."/>
            <person name="McKernan B."/>
            <person name="McKernan K."/>
            <person name="Mendez-Lago M."/>
            <person name="Minx P."/>
            <person name="Mollenhauer M.U."/>
            <person name="Montooth K."/>
            <person name="Mount S.M."/>
            <person name="Mu X."/>
            <person name="Myers E."/>
            <person name="Negre B."/>
            <person name="Newfeld S."/>
            <person name="Nielsen R."/>
            <person name="Noor M.A."/>
            <person name="O'Grady P."/>
            <person name="Pachter L."/>
            <person name="Papaceit M."/>
            <person name="Parisi M.J."/>
            <person name="Parisi M."/>
            <person name="Parts L."/>
            <person name="Pedersen J.S."/>
            <person name="Pesole G."/>
            <person name="Phillippy A.M."/>
            <person name="Ponting C.P."/>
            <person name="Pop M."/>
            <person name="Porcelli D."/>
            <person name="Powell J.R."/>
            <person name="Prohaska S."/>
            <person name="Pruitt K."/>
            <person name="Puig M."/>
            <person name="Quesneville H."/>
            <person name="Ram K.R."/>
            <person name="Rand D."/>
            <person name="Rasmussen M.D."/>
            <person name="Reed L.K."/>
            <person name="Reenan R."/>
            <person name="Reily A."/>
            <person name="Remington K.A."/>
            <person name="Rieger T.T."/>
            <person name="Ritchie M.G."/>
            <person name="Robin C."/>
            <person name="Rogers Y.H."/>
            <person name="Rohde C."/>
            <person name="Rozas J."/>
            <person name="Rubenfield M.J."/>
            <person name="Ruiz A."/>
            <person name="Russo S."/>
            <person name="Salzberg S.L."/>
            <person name="Sanchez-Gracia A."/>
            <person name="Saranga D.J."/>
            <person name="Sato H."/>
            <person name="Schaeffer S.W."/>
            <person name="Schatz M.C."/>
            <person name="Schlenke T."/>
            <person name="Schwartz R."/>
            <person name="Segarra C."/>
            <person name="Singh R.S."/>
            <person name="Sirot L."/>
            <person name="Sirota M."/>
            <person name="Sisneros N.B."/>
            <person name="Smith C.D."/>
            <person name="Smith T.F."/>
            <person name="Spieth J."/>
            <person name="Stage D.E."/>
            <person name="Stark A."/>
            <person name="Stephan W."/>
            <person name="Strausberg R.L."/>
            <person name="Strempel S."/>
            <person name="Sturgill D."/>
            <person name="Sutton G."/>
            <person name="Sutton G.G."/>
            <person name="Tao W."/>
            <person name="Teichmann S."/>
            <person name="Tobari Y.N."/>
            <person name="Tomimura Y."/>
            <person name="Tsolas J.M."/>
            <person name="Valente V.L."/>
            <person name="Venter E."/>
            <person name="Venter J.C."/>
            <person name="Vicario S."/>
            <person name="Vieira F.G."/>
            <person name="Vilella A.J."/>
            <person name="Villasante A."/>
            <person name="Walenz B."/>
            <person name="Wang J."/>
            <person name="Wasserman M."/>
            <person name="Watts T."/>
            <person name="Wilson D."/>
            <person name="Wilson R.K."/>
            <person name="Wing R.A."/>
            <person name="Wolfner M.F."/>
            <person name="Wong A."/>
            <person name="Wong G.K."/>
            <person name="Wu C.I."/>
            <person name="Wu G."/>
            <person name="Yamamoto D."/>
            <person name="Yang H.P."/>
            <person name="Yang S.P."/>
            <person name="Yorke J.A."/>
            <person name="Yoshida K."/>
            <person name="Zdobnov E."/>
            <person name="Zhang P."/>
            <person name="Zhang Y."/>
            <person name="Zimin A.V."/>
            <person name="Baldwin J."/>
            <person name="Abdouelleil A."/>
            <person name="Abdulkadir J."/>
            <person name="Abebe A."/>
            <person name="Abera B."/>
            <person name="Abreu J."/>
            <person name="Acer S.C."/>
            <person name="Aftuck L."/>
            <person name="Alexander A."/>
            <person name="An P."/>
            <person name="Anderson E."/>
            <person name="Anderson S."/>
            <person name="Arachi H."/>
            <person name="Azer M."/>
            <person name="Bachantsang P."/>
            <person name="Barry A."/>
            <person name="Bayul T."/>
            <person name="Berlin A."/>
            <person name="Bessette D."/>
            <person name="Bloom T."/>
            <person name="Blye J."/>
            <person name="Boguslavskiy L."/>
            <person name="Bonnet C."/>
            <person name="Boukhgalter B."/>
            <person name="Bourzgui I."/>
            <person name="Brown A."/>
            <person name="Cahill P."/>
            <person name="Channer S."/>
            <person name="Cheshatsang Y."/>
            <person name="Chuda L."/>
            <person name="Citroen M."/>
            <person name="Collymore A."/>
            <person name="Cooke P."/>
            <person name="Costello M."/>
            <person name="D'Aco K."/>
            <person name="Daza R."/>
            <person name="De Haan G."/>
            <person name="DeGray S."/>
            <person name="DeMaso C."/>
            <person name="Dhargay N."/>
            <person name="Dooley K."/>
            <person name="Dooley E."/>
            <person name="Doricent M."/>
            <person name="Dorje P."/>
            <person name="Dorjee K."/>
            <person name="Dupes A."/>
            <person name="Elong R."/>
            <person name="Falk J."/>
            <person name="Farina A."/>
            <person name="Faro S."/>
            <person name="Ferguson D."/>
            <person name="Fisher S."/>
            <person name="Foley C.D."/>
            <person name="Franke A."/>
            <person name="Friedrich D."/>
            <person name="Gadbois L."/>
            <person name="Gearin G."/>
            <person name="Gearin C.R."/>
            <person name="Giannoukos G."/>
            <person name="Goode T."/>
            <person name="Graham J."/>
            <person name="Grandbois E."/>
            <person name="Grewal S."/>
            <person name="Gyaltsen K."/>
            <person name="Hafez N."/>
            <person name="Hagos B."/>
            <person name="Hall J."/>
            <person name="Henson C."/>
            <person name="Hollinger A."/>
            <person name="Honan T."/>
            <person name="Huard M.D."/>
            <person name="Hughes L."/>
            <person name="Hurhula B."/>
            <person name="Husby M.E."/>
            <person name="Kamat A."/>
            <person name="Kanga B."/>
            <person name="Kashin S."/>
            <person name="Khazanovich D."/>
            <person name="Kisner P."/>
            <person name="Lance K."/>
            <person name="Lara M."/>
            <person name="Lee W."/>
            <person name="Lennon N."/>
            <person name="Letendre F."/>
            <person name="LeVine R."/>
            <person name="Lipovsky A."/>
            <person name="Liu X."/>
            <person name="Liu J."/>
            <person name="Liu S."/>
            <person name="Lokyitsang T."/>
            <person name="Lokyitsang Y."/>
            <person name="Lubonja R."/>
            <person name="Lui A."/>
            <person name="MacDonald P."/>
            <person name="Magnisalis V."/>
            <person name="Maru K."/>
            <person name="Matthews C."/>
            <person name="McCusker W."/>
            <person name="McDonough S."/>
            <person name="Mehta T."/>
            <person name="Meldrim J."/>
            <person name="Meneus L."/>
            <person name="Mihai O."/>
            <person name="Mihalev A."/>
            <person name="Mihova T."/>
            <person name="Mittelman R."/>
            <person name="Mlenga V."/>
            <person name="Montmayeur A."/>
            <person name="Mulrain L."/>
            <person name="Navidi A."/>
            <person name="Naylor J."/>
            <person name="Negash T."/>
            <person name="Nguyen T."/>
            <person name="Nguyen N."/>
            <person name="Nicol R."/>
            <person name="Norbu C."/>
            <person name="Norbu N."/>
            <person name="Novod N."/>
            <person name="O'Neill B."/>
            <person name="Osman S."/>
            <person name="Markiewicz E."/>
            <person name="Oyono O.L."/>
            <person name="Patti C."/>
            <person name="Phunkhang P."/>
            <person name="Pierre F."/>
            <person name="Priest M."/>
            <person name="Raghuraman S."/>
            <person name="Rege F."/>
            <person name="Reyes R."/>
            <person name="Rise C."/>
            <person name="Rogov P."/>
            <person name="Ross K."/>
            <person name="Ryan E."/>
            <person name="Settipalli S."/>
            <person name="Shea T."/>
            <person name="Sherpa N."/>
            <person name="Shi L."/>
            <person name="Shih D."/>
            <person name="Sparrow T."/>
            <person name="Spaulding J."/>
            <person name="Stalker J."/>
            <person name="Stange-Thomann N."/>
            <person name="Stavropoulos S."/>
            <person name="Stone C."/>
            <person name="Strader C."/>
            <person name="Tesfaye S."/>
            <person name="Thomson T."/>
            <person name="Thoulutsang Y."/>
            <person name="Thoulutsang D."/>
            <person name="Topham K."/>
            <person name="Topping I."/>
            <person name="Tsamla T."/>
            <person name="Vassiliev H."/>
            <person name="Vo A."/>
            <person name="Wangchuk T."/>
            <person name="Wangdi T."/>
            <person name="Weiand M."/>
            <person name="Wilkinson J."/>
            <person name="Wilson A."/>
            <person name="Yadav S."/>
            <person name="Young G."/>
            <person name="Yu Q."/>
            <person name="Zembek L."/>
            <person name="Zhong D."/>
            <person name="Zimmer A."/>
            <person name="Zwirko Z."/>
            <person name="Jaffe D.B."/>
            <person name="Alvarez P."/>
            <person name="Brockman W."/>
            <person name="Butler J."/>
            <person name="Chin C."/>
            <person name="Gnerre S."/>
            <person name="Grabherr M."/>
            <person name="Kleber M."/>
            <person name="Mauceli E."/>
            <person name="MacCallum I."/>
        </authorList>
    </citation>
    <scope>NUCLEOTIDE SEQUENCE [LARGE SCALE GENOMIC DNA]</scope>
    <source>
        <strain evidence="2">Tucson 15010-1051.87</strain>
    </source>
</reference>
<dbReference type="InParanoid" id="B4LHL6"/>
<evidence type="ECO:0000313" key="1">
    <source>
        <dbReference type="EMBL" id="EDW69569.2"/>
    </source>
</evidence>
<accession>B4LHL6</accession>
<keyword evidence="2" id="KW-1185">Reference proteome</keyword>
<name>B4LHL6_DROVI</name>
<organism evidence="1 2">
    <name type="scientific">Drosophila virilis</name>
    <name type="common">Fruit fly</name>
    <dbReference type="NCBI Taxonomy" id="7244"/>
    <lineage>
        <taxon>Eukaryota</taxon>
        <taxon>Metazoa</taxon>
        <taxon>Ecdysozoa</taxon>
        <taxon>Arthropoda</taxon>
        <taxon>Hexapoda</taxon>
        <taxon>Insecta</taxon>
        <taxon>Pterygota</taxon>
        <taxon>Neoptera</taxon>
        <taxon>Endopterygota</taxon>
        <taxon>Diptera</taxon>
        <taxon>Brachycera</taxon>
        <taxon>Muscomorpha</taxon>
        <taxon>Ephydroidea</taxon>
        <taxon>Drosophilidae</taxon>
        <taxon>Drosophila</taxon>
    </lineage>
</organism>
<proteinExistence type="predicted"/>
<sequence>MKIEAAVQAPDTPPKKLIDDCSKKIDVDVDEMRSAVDLINFQLILIESKIYKDIEPVPPLSMGEFTEAVRHLDYIKTNTLPFAIGEIMKDCK</sequence>
<evidence type="ECO:0000313" key="2">
    <source>
        <dbReference type="Proteomes" id="UP000008792"/>
    </source>
</evidence>
<dbReference type="AlphaFoldDB" id="B4LHL6"/>
<gene>
    <name evidence="1" type="primary">Dvir\GJ13324</name>
    <name evidence="1" type="ORF">Dvir_GJ13324</name>
</gene>